<keyword evidence="6" id="KW-0645">Protease</keyword>
<evidence type="ECO:0000256" key="4">
    <source>
        <dbReference type="ARBA" id="ARBA00023180"/>
    </source>
</evidence>
<evidence type="ECO:0000313" key="7">
    <source>
        <dbReference type="EMBL" id="CAF1259751.1"/>
    </source>
</evidence>
<evidence type="ECO:0000313" key="8">
    <source>
        <dbReference type="Proteomes" id="UP000663845"/>
    </source>
</evidence>
<keyword evidence="3 5" id="KW-1015">Disulfide bond</keyword>
<dbReference type="AlphaFoldDB" id="A0A815AQ55"/>
<dbReference type="Pfam" id="PF01401">
    <property type="entry name" value="Peptidase_M2"/>
    <property type="match status" value="1"/>
</dbReference>
<dbReference type="Proteomes" id="UP000663845">
    <property type="component" value="Unassembled WGS sequence"/>
</dbReference>
<dbReference type="InterPro" id="IPR001548">
    <property type="entry name" value="Peptidase_M2"/>
</dbReference>
<dbReference type="GO" id="GO:0004180">
    <property type="term" value="F:carboxypeptidase activity"/>
    <property type="evidence" value="ECO:0007669"/>
    <property type="project" value="UniProtKB-KW"/>
</dbReference>
<keyword evidence="2" id="KW-0732">Signal</keyword>
<evidence type="ECO:0000256" key="6">
    <source>
        <dbReference type="RuleBase" id="RU361144"/>
    </source>
</evidence>
<organism evidence="7 8">
    <name type="scientific">Adineta steineri</name>
    <dbReference type="NCBI Taxonomy" id="433720"/>
    <lineage>
        <taxon>Eukaryota</taxon>
        <taxon>Metazoa</taxon>
        <taxon>Spiralia</taxon>
        <taxon>Gnathifera</taxon>
        <taxon>Rotifera</taxon>
        <taxon>Eurotatoria</taxon>
        <taxon>Bdelloidea</taxon>
        <taxon>Adinetida</taxon>
        <taxon>Adinetidae</taxon>
        <taxon>Adineta</taxon>
    </lineage>
</organism>
<dbReference type="PANTHER" id="PTHR10514">
    <property type="entry name" value="ANGIOTENSIN-CONVERTING ENZYME"/>
    <property type="match status" value="1"/>
</dbReference>
<feature type="disulfide bond" evidence="5">
    <location>
        <begin position="549"/>
        <end position="567"/>
    </location>
</feature>
<dbReference type="GO" id="GO:0008241">
    <property type="term" value="F:peptidyl-dipeptidase activity"/>
    <property type="evidence" value="ECO:0007669"/>
    <property type="project" value="InterPro"/>
</dbReference>
<reference evidence="7" key="1">
    <citation type="submission" date="2021-02" db="EMBL/GenBank/DDBJ databases">
        <authorList>
            <person name="Nowell W R."/>
        </authorList>
    </citation>
    <scope>NUCLEOTIDE SEQUENCE</scope>
</reference>
<keyword evidence="6" id="KW-0121">Carboxypeptidase</keyword>
<dbReference type="GO" id="GO:0008237">
    <property type="term" value="F:metallopeptidase activity"/>
    <property type="evidence" value="ECO:0007669"/>
    <property type="project" value="UniProtKB-KW"/>
</dbReference>
<proteinExistence type="inferred from homology"/>
<dbReference type="PRINTS" id="PR00791">
    <property type="entry name" value="PEPDIPTASEA"/>
</dbReference>
<comment type="cofactor">
    <cofactor evidence="6">
        <name>Zn(2+)</name>
        <dbReference type="ChEBI" id="CHEBI:29105"/>
    </cofactor>
    <text evidence="6">Binds 1 zinc ion per subunit.</text>
</comment>
<dbReference type="GO" id="GO:0005886">
    <property type="term" value="C:plasma membrane"/>
    <property type="evidence" value="ECO:0007669"/>
    <property type="project" value="TreeGrafter"/>
</dbReference>
<protein>
    <recommendedName>
        <fullName evidence="6">Angiotensin-converting enzyme</fullName>
        <ecNumber evidence="6">3.4.-.-</ecNumber>
    </recommendedName>
</protein>
<dbReference type="PANTHER" id="PTHR10514:SF27">
    <property type="entry name" value="ANGIOTENSIN-CONVERTING ENZYME"/>
    <property type="match status" value="1"/>
</dbReference>
<dbReference type="PROSITE" id="PS52011">
    <property type="entry name" value="PEPTIDASE_M2"/>
    <property type="match status" value="1"/>
</dbReference>
<name>A0A815AQ55_9BILA</name>
<dbReference type="SUPFAM" id="SSF55486">
    <property type="entry name" value="Metalloproteases ('zincins'), catalytic domain"/>
    <property type="match status" value="2"/>
</dbReference>
<evidence type="ECO:0000256" key="5">
    <source>
        <dbReference type="PROSITE-ProRule" id="PRU01355"/>
    </source>
</evidence>
<dbReference type="Gene3D" id="1.10.1370.30">
    <property type="match status" value="1"/>
</dbReference>
<evidence type="ECO:0000256" key="1">
    <source>
        <dbReference type="ARBA" id="ARBA00008139"/>
    </source>
</evidence>
<dbReference type="GO" id="GO:0046872">
    <property type="term" value="F:metal ion binding"/>
    <property type="evidence" value="ECO:0007669"/>
    <property type="project" value="UniProtKB-KW"/>
</dbReference>
<evidence type="ECO:0000256" key="2">
    <source>
        <dbReference type="ARBA" id="ARBA00022729"/>
    </source>
</evidence>
<dbReference type="GO" id="GO:0006508">
    <property type="term" value="P:proteolysis"/>
    <property type="evidence" value="ECO:0007669"/>
    <property type="project" value="UniProtKB-KW"/>
</dbReference>
<dbReference type="CDD" id="cd06461">
    <property type="entry name" value="M2_ACE"/>
    <property type="match status" value="1"/>
</dbReference>
<gene>
    <name evidence="7" type="ORF">JYZ213_LOCUS30086</name>
</gene>
<comment type="caution">
    <text evidence="5">Lacks conserved residue(s) required for the propagation of feature annotation.</text>
</comment>
<keyword evidence="6" id="KW-0479">Metal-binding</keyword>
<keyword evidence="6" id="KW-0862">Zinc</keyword>
<comment type="caution">
    <text evidence="7">The sequence shown here is derived from an EMBL/GenBank/DDBJ whole genome shotgun (WGS) entry which is preliminary data.</text>
</comment>
<dbReference type="EC" id="3.4.-.-" evidence="6"/>
<comment type="similarity">
    <text evidence="1 5 6">Belongs to the peptidase M2 family.</text>
</comment>
<keyword evidence="4 6" id="KW-0325">Glycoprotein</keyword>
<keyword evidence="6" id="KW-0482">Metalloprotease</keyword>
<evidence type="ECO:0000256" key="3">
    <source>
        <dbReference type="ARBA" id="ARBA00023157"/>
    </source>
</evidence>
<sequence length="816" mass="97087">MKINKLIYTLFILFSLQYYILARKYSHHYERNLEDELIDLISRNLNQISSDSTEFSQESHNDENKVELDDPVDVDLWNKLNDEDIKKMPQIDDYSSEKQAKSWLKWYLRVSKRYHQISVLLGWNHKTNLTEENRKAMSAQNLKSAPFSRQTLPIAKKFDEYMTHSSDEDLKRTYDRLARGTVSNNDENVKKSSKLHAQLEQIYSTAEVCELNDNTKCYTLSPYLERLMQIEKDYDRLLWAWKGWHNQCGNKIRPVYLPYIDLLDENIKENGYKDEAQKWIEEYEMGNETEFESILDQSLQDIMPFYEQLHAFVRGRLCEIYPKRFDCNGPIPAHLLEQIYSTAEVCELNDNTKCYTLSPYLERLMQIEKDYDRLLWAWKGWHNQCGNKIRPVYLPYIDLLDKNIKENGYKDEAQKWIEEYEMGNETEFESILDQSLQDVMPFYEQLHAFVRGRLCEIYPKRFDCNGPIPAHLLGNMWAQQWQNRLDDLMPYPGTPLVNITRILYKKKYTIEKMYKTAENFFTSINLYPMTPKFWARSMFTKPVDRDVVCHASAFDFRYHNDYRVKICTIMDDDYFYTIHHEMGHIEYYMSYANQRYDYQDGANSGFHEAIGDTIGMYAISPRHLVKIGFLDEESINAHYEMNFLMRMALQKVAFLPFAYVMDKYRFALFRNEINRDTELNAKWWALRIQYGGIMAPVPRSDPENFDAGAKFHIPSGTPYARYFIAHILQFQFYRAMCRLQGQTKRLHMCDIYGNKHVGERFKEMLAMGSSKPWSEILESLTGENKLEPQAMVDFFEPLYKWLKMENLARGYPVGWK</sequence>
<accession>A0A815AQ55</accession>
<keyword evidence="6" id="KW-0378">Hydrolase</keyword>
<dbReference type="EMBL" id="CAJNOG010000473">
    <property type="protein sequence ID" value="CAF1259751.1"/>
    <property type="molecule type" value="Genomic_DNA"/>
</dbReference>